<evidence type="ECO:0000313" key="2">
    <source>
        <dbReference type="Proteomes" id="UP000269945"/>
    </source>
</evidence>
<proteinExistence type="predicted"/>
<organism evidence="1 2">
    <name type="scientific">Gulo gulo</name>
    <name type="common">Wolverine</name>
    <name type="synonym">Gluton</name>
    <dbReference type="NCBI Taxonomy" id="48420"/>
    <lineage>
        <taxon>Eukaryota</taxon>
        <taxon>Metazoa</taxon>
        <taxon>Chordata</taxon>
        <taxon>Craniata</taxon>
        <taxon>Vertebrata</taxon>
        <taxon>Euteleostomi</taxon>
        <taxon>Mammalia</taxon>
        <taxon>Eutheria</taxon>
        <taxon>Laurasiatheria</taxon>
        <taxon>Carnivora</taxon>
        <taxon>Caniformia</taxon>
        <taxon>Musteloidea</taxon>
        <taxon>Mustelidae</taxon>
        <taxon>Guloninae</taxon>
        <taxon>Gulo</taxon>
    </lineage>
</organism>
<sequence>MLIHLYSSTLQLQSKEIMPVAATIDRQRRNLLRAPRVYRSLSITLSVFRIIIQVAIPNFAGYIRSTPAP</sequence>
<dbReference type="EMBL" id="CYRY02003440">
    <property type="protein sequence ID" value="VCW68052.1"/>
    <property type="molecule type" value="Genomic_DNA"/>
</dbReference>
<gene>
    <name evidence="1" type="ORF">BN2614_LOCUS1</name>
</gene>
<evidence type="ECO:0000313" key="1">
    <source>
        <dbReference type="EMBL" id="VCW68052.1"/>
    </source>
</evidence>
<comment type="caution">
    <text evidence="1">The sequence shown here is derived from an EMBL/GenBank/DDBJ whole genome shotgun (WGS) entry which is preliminary data.</text>
</comment>
<dbReference type="AlphaFoldDB" id="A0A9X9PVC9"/>
<dbReference type="Proteomes" id="UP000269945">
    <property type="component" value="Unassembled WGS sequence"/>
</dbReference>
<protein>
    <submittedName>
        <fullName evidence="1">Uncharacterized protein</fullName>
    </submittedName>
</protein>
<keyword evidence="2" id="KW-1185">Reference proteome</keyword>
<accession>A0A9X9PVC9</accession>
<name>A0A9X9PVC9_GULGU</name>
<reference evidence="1 2" key="1">
    <citation type="submission" date="2018-10" db="EMBL/GenBank/DDBJ databases">
        <authorList>
            <person name="Ekblom R."/>
            <person name="Jareborg N."/>
        </authorList>
    </citation>
    <scope>NUCLEOTIDE SEQUENCE [LARGE SCALE GENOMIC DNA]</scope>
    <source>
        <tissue evidence="1">Muscle</tissue>
    </source>
</reference>